<evidence type="ECO:0008006" key="5">
    <source>
        <dbReference type="Google" id="ProtNLM"/>
    </source>
</evidence>
<organism evidence="3 4">
    <name type="scientific">Reticulomyxa filosa</name>
    <dbReference type="NCBI Taxonomy" id="46433"/>
    <lineage>
        <taxon>Eukaryota</taxon>
        <taxon>Sar</taxon>
        <taxon>Rhizaria</taxon>
        <taxon>Retaria</taxon>
        <taxon>Foraminifera</taxon>
        <taxon>Monothalamids</taxon>
        <taxon>Reticulomyxidae</taxon>
        <taxon>Reticulomyxa</taxon>
    </lineage>
</organism>
<proteinExistence type="predicted"/>
<dbReference type="Proteomes" id="UP000023152">
    <property type="component" value="Unassembled WGS sequence"/>
</dbReference>
<accession>X6NG58</accession>
<reference evidence="3 4" key="1">
    <citation type="journal article" date="2013" name="Curr. Biol.">
        <title>The Genome of the Foraminiferan Reticulomyxa filosa.</title>
        <authorList>
            <person name="Glockner G."/>
            <person name="Hulsmann N."/>
            <person name="Schleicher M."/>
            <person name="Noegel A.A."/>
            <person name="Eichinger L."/>
            <person name="Gallinger C."/>
            <person name="Pawlowski J."/>
            <person name="Sierra R."/>
            <person name="Euteneuer U."/>
            <person name="Pillet L."/>
            <person name="Moustafa A."/>
            <person name="Platzer M."/>
            <person name="Groth M."/>
            <person name="Szafranski K."/>
            <person name="Schliwa M."/>
        </authorList>
    </citation>
    <scope>NUCLEOTIDE SEQUENCE [LARGE SCALE GENOMIC DNA]</scope>
</reference>
<feature type="region of interest" description="Disordered" evidence="2">
    <location>
        <begin position="1"/>
        <end position="24"/>
    </location>
</feature>
<evidence type="ECO:0000313" key="4">
    <source>
        <dbReference type="Proteomes" id="UP000023152"/>
    </source>
</evidence>
<evidence type="ECO:0000313" key="3">
    <source>
        <dbReference type="EMBL" id="ETO25315.1"/>
    </source>
</evidence>
<feature type="coiled-coil region" evidence="1">
    <location>
        <begin position="206"/>
        <end position="233"/>
    </location>
</feature>
<name>X6NG58_RETFI</name>
<feature type="compositionally biased region" description="Basic and acidic residues" evidence="2">
    <location>
        <begin position="1"/>
        <end position="15"/>
    </location>
</feature>
<dbReference type="SUPFAM" id="SSF53474">
    <property type="entry name" value="alpha/beta-Hydrolases"/>
    <property type="match status" value="1"/>
</dbReference>
<dbReference type="EMBL" id="ASPP01008633">
    <property type="protein sequence ID" value="ETO25315.1"/>
    <property type="molecule type" value="Genomic_DNA"/>
</dbReference>
<sequence>MSSTEEKSNDIEKVDATSTSVTPDKKPLTKRVLLISPGVSGVSFYLKQLELKYGKENAQIVYLPEPATHLKEGTEQLLDVINKFHPDILVAGSRGGKFMAEVLTHLTDEKSSKDNKPKFGVLLLSAMDTTRIISSGFPVLLYHSERDGTNPYQSVQEECSVFQSTAKLVTAPKTDSHHLVSLEKDERLFVDNLMEQIIEWTNHCDMNAITHNAEALKKKKTQVNNKLKMFEAIRKQEKS</sequence>
<comment type="caution">
    <text evidence="3">The sequence shown here is derived from an EMBL/GenBank/DDBJ whole genome shotgun (WGS) entry which is preliminary data.</text>
</comment>
<gene>
    <name evidence="3" type="ORF">RFI_11823</name>
</gene>
<keyword evidence="1" id="KW-0175">Coiled coil</keyword>
<keyword evidence="4" id="KW-1185">Reference proteome</keyword>
<evidence type="ECO:0000256" key="2">
    <source>
        <dbReference type="SAM" id="MobiDB-lite"/>
    </source>
</evidence>
<dbReference type="AlphaFoldDB" id="X6NG58"/>
<protein>
    <recommendedName>
        <fullName evidence="5">Alpha/beta hydrolase</fullName>
    </recommendedName>
</protein>
<evidence type="ECO:0000256" key="1">
    <source>
        <dbReference type="SAM" id="Coils"/>
    </source>
</evidence>
<dbReference type="InterPro" id="IPR029058">
    <property type="entry name" value="AB_hydrolase_fold"/>
</dbReference>